<evidence type="ECO:0000256" key="1">
    <source>
        <dbReference type="SAM" id="MobiDB-lite"/>
    </source>
</evidence>
<reference evidence="2 3" key="1">
    <citation type="journal article" date="2021" name="Sci. Rep.">
        <title>The genome of the diatom Chaetoceros tenuissimus carries an ancient integrated fragment of an extant virus.</title>
        <authorList>
            <person name="Hongo Y."/>
            <person name="Kimura K."/>
            <person name="Takaki Y."/>
            <person name="Yoshida Y."/>
            <person name="Baba S."/>
            <person name="Kobayashi G."/>
            <person name="Nagasaki K."/>
            <person name="Hano T."/>
            <person name="Tomaru Y."/>
        </authorList>
    </citation>
    <scope>NUCLEOTIDE SEQUENCE [LARGE SCALE GENOMIC DNA]</scope>
    <source>
        <strain evidence="2 3">NIES-3715</strain>
    </source>
</reference>
<proteinExistence type="predicted"/>
<protein>
    <recommendedName>
        <fullName evidence="4">CUE domain-containing protein</fullName>
    </recommendedName>
</protein>
<evidence type="ECO:0000313" key="3">
    <source>
        <dbReference type="Proteomes" id="UP001054902"/>
    </source>
</evidence>
<feature type="compositionally biased region" description="Low complexity" evidence="1">
    <location>
        <begin position="76"/>
        <end position="98"/>
    </location>
</feature>
<dbReference type="InterPro" id="IPR040192">
    <property type="entry name" value="CUEDC1"/>
</dbReference>
<organism evidence="2 3">
    <name type="scientific">Chaetoceros tenuissimus</name>
    <dbReference type="NCBI Taxonomy" id="426638"/>
    <lineage>
        <taxon>Eukaryota</taxon>
        <taxon>Sar</taxon>
        <taxon>Stramenopiles</taxon>
        <taxon>Ochrophyta</taxon>
        <taxon>Bacillariophyta</taxon>
        <taxon>Coscinodiscophyceae</taxon>
        <taxon>Chaetocerotophycidae</taxon>
        <taxon>Chaetocerotales</taxon>
        <taxon>Chaetocerotaceae</taxon>
        <taxon>Chaetoceros</taxon>
    </lineage>
</organism>
<accession>A0AAD3CRN3</accession>
<evidence type="ECO:0008006" key="4">
    <source>
        <dbReference type="Google" id="ProtNLM"/>
    </source>
</evidence>
<dbReference type="PANTHER" id="PTHR13467">
    <property type="entry name" value="CUE DOMAIN CONTAINING PROTEIN 1"/>
    <property type="match status" value="1"/>
</dbReference>
<dbReference type="AlphaFoldDB" id="A0AAD3CRN3"/>
<evidence type="ECO:0000313" key="2">
    <source>
        <dbReference type="EMBL" id="GFH50936.1"/>
    </source>
</evidence>
<dbReference type="EMBL" id="BLLK01000045">
    <property type="protein sequence ID" value="GFH50936.1"/>
    <property type="molecule type" value="Genomic_DNA"/>
</dbReference>
<name>A0AAD3CRN3_9STRA</name>
<feature type="region of interest" description="Disordered" evidence="1">
    <location>
        <begin position="209"/>
        <end position="272"/>
    </location>
</feature>
<dbReference type="PANTHER" id="PTHR13467:SF3">
    <property type="entry name" value="CUE DOMAIN-CONTAINING PROTEIN 1"/>
    <property type="match status" value="1"/>
</dbReference>
<dbReference type="Proteomes" id="UP001054902">
    <property type="component" value="Unassembled WGS sequence"/>
</dbReference>
<feature type="region of interest" description="Disordered" evidence="1">
    <location>
        <begin position="76"/>
        <end position="120"/>
    </location>
</feature>
<gene>
    <name evidence="2" type="ORF">CTEN210_07412</name>
</gene>
<keyword evidence="3" id="KW-1185">Reference proteome</keyword>
<comment type="caution">
    <text evidence="2">The sequence shown here is derived from an EMBL/GenBank/DDBJ whole genome shotgun (WGS) entry which is preliminary data.</text>
</comment>
<sequence length="272" mass="29503">MSITYEEALGTLTAMFTDPWDEDSLDTVLRHFEGHMENTVDAVLSHGDAPPADLLKRLEASKTGASIADMDEQLARELAQQEQARSRSAPRNNARVAPAPTPATPTKKGRGTPTQLPPDFLRIPGVSTGSMSEDEALARMLQDKLFSDEIRNNPEFAHLARGGGRATGFGNQPAQNRNPSGDQVLKALQGMGENAKKRFQDFANKVKQKIDEKNNPHSSSGPFGAGGGVAERRGLLDIHEDDDEQEISFVGGSGTHEMRSMDTGFAFTKKDD</sequence>